<protein>
    <submittedName>
        <fullName evidence="1">CAZy families GH18 protein</fullName>
    </submittedName>
</protein>
<reference evidence="1" key="1">
    <citation type="journal article" date="2013" name="Environ. Microbiol.">
        <title>Seasonally variable intestinal metagenomes of the red palm weevil (Rhynchophorus ferrugineus).</title>
        <authorList>
            <person name="Jia S."/>
            <person name="Zhang X."/>
            <person name="Zhang G."/>
            <person name="Yin A."/>
            <person name="Zhang S."/>
            <person name="Li F."/>
            <person name="Wang L."/>
            <person name="Zhao D."/>
            <person name="Yun Q."/>
            <person name="Tala"/>
            <person name="Wang J."/>
            <person name="Sun G."/>
            <person name="Baabdullah M."/>
            <person name="Yu X."/>
            <person name="Hu S."/>
            <person name="Al-Mssallem I.S."/>
            <person name="Yu J."/>
        </authorList>
    </citation>
    <scope>NUCLEOTIDE SEQUENCE</scope>
</reference>
<organism evidence="1">
    <name type="scientific">uncultured Acidothermus sp</name>
    <dbReference type="NCBI Taxonomy" id="246138"/>
    <lineage>
        <taxon>Bacteria</taxon>
        <taxon>Bacillati</taxon>
        <taxon>Actinomycetota</taxon>
        <taxon>Actinomycetes</taxon>
        <taxon>Acidothermales</taxon>
        <taxon>Acidothermaceae</taxon>
        <taxon>Acidothermus</taxon>
        <taxon>environmental samples</taxon>
    </lineage>
</organism>
<feature type="non-terminal residue" evidence="1">
    <location>
        <position position="1"/>
    </location>
</feature>
<accession>A0A060BM93</accession>
<proteinExistence type="predicted"/>
<dbReference type="AlphaFoldDB" id="A0A060BM93"/>
<sequence length="158" mass="16734">GGPTTRWGPWSEVSDNKDGTLTVRGWTLDPDTTQSLTVAVYVDGAMTVVEASLDRSDVATQYGLTSSSYGYSTTISATAGTHRVCVLALNEEVGSNTLLGCSDVKVTIDPDVTFVAGNIISDSVMFDSGTMTQSQIQTFLNEKNKNCVAGEAACLKNY</sequence>
<name>A0A060BM93_9ACTN</name>
<feature type="non-terminal residue" evidence="1">
    <location>
        <position position="158"/>
    </location>
</feature>
<dbReference type="EMBL" id="KF118114">
    <property type="protein sequence ID" value="AIA85373.1"/>
    <property type="molecule type" value="Genomic_DNA"/>
</dbReference>
<evidence type="ECO:0000313" key="1">
    <source>
        <dbReference type="EMBL" id="AIA85373.1"/>
    </source>
</evidence>